<evidence type="ECO:0000313" key="2">
    <source>
        <dbReference type="Proteomes" id="UP000003861"/>
    </source>
</evidence>
<proteinExistence type="predicted"/>
<sequence length="91" mass="9919">MRYLKQGLEVGEEIEFGELNHVELKSSSGGVALEAISQGEEEPHVILKESGLDRGESIDLHEDAKLLGLSSGNSFVGSSVWYALPRSVYNE</sequence>
<reference evidence="1 2" key="1">
    <citation type="journal article" date="2011" name="J. Bacteriol.">
        <title>Genome sequence of Halorhabdus tiamatea, the first archaeon isolated from a deep-sea anoxic brine lake.</title>
        <authorList>
            <person name="Antunes A."/>
            <person name="Alam I."/>
            <person name="Bajic V.B."/>
            <person name="Stingl U."/>
        </authorList>
    </citation>
    <scope>NUCLEOTIDE SEQUENCE [LARGE SCALE GENOMIC DNA]</scope>
    <source>
        <strain evidence="1 2">SARL4B</strain>
    </source>
</reference>
<dbReference type="EMBL" id="AFNT02000007">
    <property type="protein sequence ID" value="ERJ07079.1"/>
    <property type="molecule type" value="Genomic_DNA"/>
</dbReference>
<organism evidence="1 2">
    <name type="scientific">Halorhabdus tiamatea SARL4B</name>
    <dbReference type="NCBI Taxonomy" id="1033806"/>
    <lineage>
        <taxon>Archaea</taxon>
        <taxon>Methanobacteriati</taxon>
        <taxon>Methanobacteriota</taxon>
        <taxon>Stenosarchaea group</taxon>
        <taxon>Halobacteria</taxon>
        <taxon>Halobacteriales</taxon>
        <taxon>Haloarculaceae</taxon>
        <taxon>Halorhabdus</taxon>
    </lineage>
</organism>
<accession>U2FFP2</accession>
<evidence type="ECO:0000313" key="1">
    <source>
        <dbReference type="EMBL" id="ERJ07079.1"/>
    </source>
</evidence>
<dbReference type="AlphaFoldDB" id="U2FFP2"/>
<gene>
    <name evidence="1" type="ORF">HLRTI_000937</name>
</gene>
<protein>
    <submittedName>
        <fullName evidence="1">Uncharacterized protein</fullName>
    </submittedName>
</protein>
<reference evidence="1 2" key="2">
    <citation type="journal article" date="2013" name="PLoS ONE">
        <title>INDIGO - INtegrated Data Warehouse of MIcrobial GenOmes with Examples from the Red Sea Extremophiles.</title>
        <authorList>
            <person name="Alam I."/>
            <person name="Antunes A."/>
            <person name="Kamau A.A."/>
            <person name="Ba Alawi W."/>
            <person name="Kalkatawi M."/>
            <person name="Stingl U."/>
            <person name="Bajic V.B."/>
        </authorList>
    </citation>
    <scope>NUCLEOTIDE SEQUENCE [LARGE SCALE GENOMIC DNA]</scope>
    <source>
        <strain evidence="1 2">SARL4B</strain>
    </source>
</reference>
<dbReference type="Proteomes" id="UP000003861">
    <property type="component" value="Unassembled WGS sequence"/>
</dbReference>
<name>U2FFP2_9EURY</name>
<comment type="caution">
    <text evidence="1">The sequence shown here is derived from an EMBL/GenBank/DDBJ whole genome shotgun (WGS) entry which is preliminary data.</text>
</comment>